<dbReference type="EMBL" id="CM016559">
    <property type="protein sequence ID" value="TKW02757.1"/>
    <property type="molecule type" value="Genomic_DNA"/>
</dbReference>
<accession>A0A4U6TY62</accession>
<sequence length="627" mass="70662">MAETTQQPSPSVFLDDLPLLAPCIIDIDGGKDDSSPEDDGNLVLPYISRMLMEDITGEFSDRYNPDHPALLKAQQPFAEILSNAIQKCPCKQLSQPAPLRMDTVEAKSLQLMTAKGSSCVDVVSMAFFKGMEEANKFLPIPTDSDETVWPSCRRKKKRLDRDDETTAQAQEVGMSTSKQMAASLQPAETEEEAAAREMLDRLMLNGYDHPSLAADMLEPPYVAIGMMGKTTPPRGKRHAVDLHTLLIRCAEAVASNDYRGAADLLERIKHHSSPTGDGTHRLAHCFAMGLEARLAGTGSQIYRLFMDKLTSSTVGVLKAYQFHMTSCCFLLVQHLFSNKTIYNAVTGRKKLHIVHYGLGRGLQWPDLLRWLARRDGGPPEVRLTGIDNPQPGFRPAQHIEETGHRLSECARRIGVPFRFRGIAKKLEAVQVEDLDIDPDEVLVINSILHLQSLMDESVFVERSNPRDMVLSTIRKMRPSVFIHAVNNGSHSSAFFMTRFREVLHSYTALFDMMDAIAPRDDDKRLLVERDMFAACITNIIACEGMDRVQRPQSYKQWQIRSQRAGLRQLPLDPEIVQMLKDKVKKEYHKSFVINEDQHWLLQGWKGRVLYALSMWTADDDRSVLAQT</sequence>
<feature type="compositionally biased region" description="Polar residues" evidence="4">
    <location>
        <begin position="166"/>
        <end position="182"/>
    </location>
</feature>
<dbReference type="Proteomes" id="UP000298652">
    <property type="component" value="Chromosome 8"/>
</dbReference>
<comment type="similarity">
    <text evidence="3">Belongs to the GRAS family.</text>
</comment>
<feature type="region of interest" description="Disordered" evidence="4">
    <location>
        <begin position="155"/>
        <end position="192"/>
    </location>
</feature>
<evidence type="ECO:0000313" key="6">
    <source>
        <dbReference type="Proteomes" id="UP000298652"/>
    </source>
</evidence>
<evidence type="ECO:0000313" key="5">
    <source>
        <dbReference type="EMBL" id="TKW02757.1"/>
    </source>
</evidence>
<evidence type="ECO:0000256" key="4">
    <source>
        <dbReference type="SAM" id="MobiDB-lite"/>
    </source>
</evidence>
<feature type="region of interest" description="VHIID" evidence="3">
    <location>
        <begin position="320"/>
        <end position="385"/>
    </location>
</feature>
<gene>
    <name evidence="5" type="ORF">SEVIR_8G260900v2</name>
</gene>
<dbReference type="OMA" id="MISEDHC"/>
<dbReference type="PROSITE" id="PS50985">
    <property type="entry name" value="GRAS"/>
    <property type="match status" value="1"/>
</dbReference>
<keyword evidence="6" id="KW-1185">Reference proteome</keyword>
<feature type="region of interest" description="SAW" evidence="3">
    <location>
        <begin position="541"/>
        <end position="616"/>
    </location>
</feature>
<name>A0A4U6TY62_SETVI</name>
<comment type="caution">
    <text evidence="3">Lacks conserved residue(s) required for the propagation of feature annotation.</text>
</comment>
<reference evidence="5" key="1">
    <citation type="submission" date="2019-03" db="EMBL/GenBank/DDBJ databases">
        <title>WGS assembly of Setaria viridis.</title>
        <authorList>
            <person name="Huang P."/>
            <person name="Jenkins J."/>
            <person name="Grimwood J."/>
            <person name="Barry K."/>
            <person name="Healey A."/>
            <person name="Mamidi S."/>
            <person name="Sreedasyam A."/>
            <person name="Shu S."/>
            <person name="Feldman M."/>
            <person name="Wu J."/>
            <person name="Yu Y."/>
            <person name="Chen C."/>
            <person name="Johnson J."/>
            <person name="Rokhsar D."/>
            <person name="Baxter I."/>
            <person name="Schmutz J."/>
            <person name="Brutnell T."/>
            <person name="Kellogg E."/>
        </authorList>
    </citation>
    <scope>NUCLEOTIDE SEQUENCE [LARGE SCALE GENOMIC DNA]</scope>
</reference>
<organism evidence="5 6">
    <name type="scientific">Setaria viridis</name>
    <name type="common">Green bristlegrass</name>
    <name type="synonym">Setaria italica subsp. viridis</name>
    <dbReference type="NCBI Taxonomy" id="4556"/>
    <lineage>
        <taxon>Eukaryota</taxon>
        <taxon>Viridiplantae</taxon>
        <taxon>Streptophyta</taxon>
        <taxon>Embryophyta</taxon>
        <taxon>Tracheophyta</taxon>
        <taxon>Spermatophyta</taxon>
        <taxon>Magnoliopsida</taxon>
        <taxon>Liliopsida</taxon>
        <taxon>Poales</taxon>
        <taxon>Poaceae</taxon>
        <taxon>PACMAD clade</taxon>
        <taxon>Panicoideae</taxon>
        <taxon>Panicodae</taxon>
        <taxon>Paniceae</taxon>
        <taxon>Cenchrinae</taxon>
        <taxon>Setaria</taxon>
    </lineage>
</organism>
<keyword evidence="1" id="KW-0805">Transcription regulation</keyword>
<dbReference type="AlphaFoldDB" id="A0A4U6TY62"/>
<dbReference type="InterPro" id="IPR005202">
    <property type="entry name" value="TF_GRAS"/>
</dbReference>
<evidence type="ECO:0000256" key="3">
    <source>
        <dbReference type="PROSITE-ProRule" id="PRU01191"/>
    </source>
</evidence>
<dbReference type="Pfam" id="PF03514">
    <property type="entry name" value="GRAS"/>
    <property type="match status" value="1"/>
</dbReference>
<dbReference type="Gramene" id="TKW02757">
    <property type="protein sequence ID" value="TKW02757"/>
    <property type="gene ID" value="SEVIR_8G260900v2"/>
</dbReference>
<evidence type="ECO:0000256" key="1">
    <source>
        <dbReference type="ARBA" id="ARBA00023015"/>
    </source>
</evidence>
<feature type="region of interest" description="Leucine repeat II (LRII)" evidence="3">
    <location>
        <begin position="401"/>
        <end position="433"/>
    </location>
</feature>
<proteinExistence type="inferred from homology"/>
<keyword evidence="2" id="KW-0804">Transcription</keyword>
<evidence type="ECO:0000256" key="2">
    <source>
        <dbReference type="ARBA" id="ARBA00023163"/>
    </source>
</evidence>
<dbReference type="PANTHER" id="PTHR31636">
    <property type="entry name" value="OSJNBA0084A10.13 PROTEIN-RELATED"/>
    <property type="match status" value="1"/>
</dbReference>
<protein>
    <submittedName>
        <fullName evidence="5">Uncharacterized protein</fullName>
    </submittedName>
</protein>